<evidence type="ECO:0000313" key="3">
    <source>
        <dbReference type="Proteomes" id="UP000092445"/>
    </source>
</evidence>
<name>A0A1B0AFC7_GLOPL</name>
<evidence type="ECO:0000256" key="1">
    <source>
        <dbReference type="SAM" id="MobiDB-lite"/>
    </source>
</evidence>
<dbReference type="EnsemblMetazoa" id="GPAI043938-RA">
    <property type="protein sequence ID" value="GPAI043938-PA"/>
    <property type="gene ID" value="GPAI043938"/>
</dbReference>
<sequence length="223" mass="26031">MIQSVIVQSSQRNQDQKTGENTPKQSRRLQRSIKGMNPYFRYTKENRLIGYLQPFTLSAIPFTRRSDVFLCVIAIVDDEFVVAIQLSLRAYALRNSWLERVQSNRKFSNANYLDYERTAERHQLVTKIKITFIRQGLPEMIQNPTSCQQFVLDQMALHLRSCSSLVSITLFVNNRSDNHVIVMRYEYLKKAAVLFVNRSLLLSEALPKKMHIYAGSPKMTREY</sequence>
<feature type="compositionally biased region" description="Polar residues" evidence="1">
    <location>
        <begin position="1"/>
        <end position="13"/>
    </location>
</feature>
<dbReference type="AlphaFoldDB" id="A0A1B0AFC7"/>
<proteinExistence type="predicted"/>
<accession>A0A1B0AFC7</accession>
<dbReference type="Proteomes" id="UP000092445">
    <property type="component" value="Unassembled WGS sequence"/>
</dbReference>
<dbReference type="VEuPathDB" id="VectorBase:GPAI043938"/>
<protein>
    <submittedName>
        <fullName evidence="2">Uncharacterized protein</fullName>
    </submittedName>
</protein>
<evidence type="ECO:0000313" key="2">
    <source>
        <dbReference type="EnsemblMetazoa" id="GPAI043938-PA"/>
    </source>
</evidence>
<organism evidence="2 3">
    <name type="scientific">Glossina pallidipes</name>
    <name type="common">Tsetse fly</name>
    <dbReference type="NCBI Taxonomy" id="7398"/>
    <lineage>
        <taxon>Eukaryota</taxon>
        <taxon>Metazoa</taxon>
        <taxon>Ecdysozoa</taxon>
        <taxon>Arthropoda</taxon>
        <taxon>Hexapoda</taxon>
        <taxon>Insecta</taxon>
        <taxon>Pterygota</taxon>
        <taxon>Neoptera</taxon>
        <taxon>Endopterygota</taxon>
        <taxon>Diptera</taxon>
        <taxon>Brachycera</taxon>
        <taxon>Muscomorpha</taxon>
        <taxon>Hippoboscoidea</taxon>
        <taxon>Glossinidae</taxon>
        <taxon>Glossina</taxon>
    </lineage>
</organism>
<keyword evidence="3" id="KW-1185">Reference proteome</keyword>
<reference evidence="3" key="1">
    <citation type="submission" date="2014-03" db="EMBL/GenBank/DDBJ databases">
        <authorList>
            <person name="Aksoy S."/>
            <person name="Warren W."/>
            <person name="Wilson R.K."/>
        </authorList>
    </citation>
    <scope>NUCLEOTIDE SEQUENCE [LARGE SCALE GENOMIC DNA]</scope>
    <source>
        <strain evidence="3">IAEA</strain>
    </source>
</reference>
<reference evidence="2" key="2">
    <citation type="submission" date="2020-05" db="UniProtKB">
        <authorList>
            <consortium name="EnsemblMetazoa"/>
        </authorList>
    </citation>
    <scope>IDENTIFICATION</scope>
    <source>
        <strain evidence="2">IAEA</strain>
    </source>
</reference>
<feature type="region of interest" description="Disordered" evidence="1">
    <location>
        <begin position="1"/>
        <end position="28"/>
    </location>
</feature>